<dbReference type="GO" id="GO:0008270">
    <property type="term" value="F:zinc ion binding"/>
    <property type="evidence" value="ECO:0007669"/>
    <property type="project" value="UniProtKB-KW"/>
</dbReference>
<keyword evidence="1" id="KW-0862">Zinc</keyword>
<dbReference type="InterPro" id="IPR040256">
    <property type="entry name" value="At4g02000-like"/>
</dbReference>
<gene>
    <name evidence="3" type="ORF">OLC1_LOCUS12123</name>
</gene>
<keyword evidence="1" id="KW-0863">Zinc-finger</keyword>
<protein>
    <submittedName>
        <fullName evidence="3">OLC1v1001187C1</fullName>
    </submittedName>
</protein>
<accession>A0AAV1D4N9</accession>
<dbReference type="GO" id="GO:0003676">
    <property type="term" value="F:nucleic acid binding"/>
    <property type="evidence" value="ECO:0007669"/>
    <property type="project" value="InterPro"/>
</dbReference>
<organism evidence="3 4">
    <name type="scientific">Oldenlandia corymbosa var. corymbosa</name>
    <dbReference type="NCBI Taxonomy" id="529605"/>
    <lineage>
        <taxon>Eukaryota</taxon>
        <taxon>Viridiplantae</taxon>
        <taxon>Streptophyta</taxon>
        <taxon>Embryophyta</taxon>
        <taxon>Tracheophyta</taxon>
        <taxon>Spermatophyta</taxon>
        <taxon>Magnoliopsida</taxon>
        <taxon>eudicotyledons</taxon>
        <taxon>Gunneridae</taxon>
        <taxon>Pentapetalae</taxon>
        <taxon>asterids</taxon>
        <taxon>lamiids</taxon>
        <taxon>Gentianales</taxon>
        <taxon>Rubiaceae</taxon>
        <taxon>Rubioideae</taxon>
        <taxon>Spermacoceae</taxon>
        <taxon>Hedyotis-Oldenlandia complex</taxon>
        <taxon>Oldenlandia</taxon>
    </lineage>
</organism>
<dbReference type="PROSITE" id="PS50158">
    <property type="entry name" value="ZF_CCHC"/>
    <property type="match status" value="1"/>
</dbReference>
<dbReference type="EMBL" id="OX459121">
    <property type="protein sequence ID" value="CAI9102839.1"/>
    <property type="molecule type" value="Genomic_DNA"/>
</dbReference>
<dbReference type="Proteomes" id="UP001161247">
    <property type="component" value="Chromosome 4"/>
</dbReference>
<evidence type="ECO:0000313" key="4">
    <source>
        <dbReference type="Proteomes" id="UP001161247"/>
    </source>
</evidence>
<sequence length="314" mass="34796">MAGAQPPVEHPAPPRSFASFFQKPADVASNKTLLINQVKFINGTPTLEFEDDEFEQLIAPHRLCLVGKFSYGRPKMEEIHNEFKKIEFNGGYTLEVIYLMATALGQPLKVDTPTMNMTRPSVARFCVEVDLTKELPKSVKICKKGCKHEQFFTFKHISSYCLRCSKIGHKEADCRVGKHLKPKNGDEKHVATAAKKKGLEIKAAKPKWLLKVGESKNDALEVEILNMNPLVVKGFGKVDAAQTDAGRIAELQLEGETLAARLGACPAEETLTMNSLLAHPADQSSLVREETVNVTAMLPIQSEKILDTSRLGRR</sequence>
<dbReference type="InterPro" id="IPR001878">
    <property type="entry name" value="Znf_CCHC"/>
</dbReference>
<keyword evidence="1" id="KW-0479">Metal-binding</keyword>
<dbReference type="PANTHER" id="PTHR31286">
    <property type="entry name" value="GLYCINE-RICH CELL WALL STRUCTURAL PROTEIN 1.8-LIKE"/>
    <property type="match status" value="1"/>
</dbReference>
<dbReference type="AlphaFoldDB" id="A0AAV1D4N9"/>
<evidence type="ECO:0000313" key="3">
    <source>
        <dbReference type="EMBL" id="CAI9102839.1"/>
    </source>
</evidence>
<dbReference type="PANTHER" id="PTHR31286:SF180">
    <property type="entry name" value="OS10G0362600 PROTEIN"/>
    <property type="match status" value="1"/>
</dbReference>
<proteinExistence type="predicted"/>
<evidence type="ECO:0000256" key="1">
    <source>
        <dbReference type="PROSITE-ProRule" id="PRU00047"/>
    </source>
</evidence>
<keyword evidence="4" id="KW-1185">Reference proteome</keyword>
<evidence type="ECO:0000259" key="2">
    <source>
        <dbReference type="PROSITE" id="PS50158"/>
    </source>
</evidence>
<feature type="domain" description="CCHC-type" evidence="2">
    <location>
        <begin position="161"/>
        <end position="175"/>
    </location>
</feature>
<name>A0AAV1D4N9_OLDCO</name>
<reference evidence="3" key="1">
    <citation type="submission" date="2023-03" db="EMBL/GenBank/DDBJ databases">
        <authorList>
            <person name="Julca I."/>
        </authorList>
    </citation>
    <scope>NUCLEOTIDE SEQUENCE</scope>
</reference>